<dbReference type="GO" id="GO:0005524">
    <property type="term" value="F:ATP binding"/>
    <property type="evidence" value="ECO:0007669"/>
    <property type="project" value="UniProtKB-KW"/>
</dbReference>
<dbReference type="KEGG" id="nmk:CHR53_15365"/>
<keyword evidence="5" id="KW-0238">DNA-binding</keyword>
<reference evidence="12 13" key="1">
    <citation type="submission" date="2017-07" db="EMBL/GenBank/DDBJ databases">
        <title>The complete genome sequence of Bacillus mesonae strain H20-5, an efficient strain improving plant abiotic stress resistance.</title>
        <authorList>
            <person name="Kim S.Y."/>
            <person name="Song H."/>
            <person name="Sang M.K."/>
            <person name="Weon H.-Y."/>
            <person name="Song J."/>
        </authorList>
    </citation>
    <scope>NUCLEOTIDE SEQUENCE [LARGE SCALE GENOMIC DNA]</scope>
    <source>
        <strain evidence="12 13">H20-5</strain>
    </source>
</reference>
<dbReference type="PROSITE" id="PS00676">
    <property type="entry name" value="SIGMA54_INTERACT_2"/>
    <property type="match status" value="1"/>
</dbReference>
<proteinExistence type="predicted"/>
<dbReference type="InterPro" id="IPR025943">
    <property type="entry name" value="Sigma_54_int_dom_ATP-bd_2"/>
</dbReference>
<dbReference type="Pfam" id="PF00158">
    <property type="entry name" value="Sigma54_activat"/>
    <property type="match status" value="1"/>
</dbReference>
<dbReference type="PROSITE" id="PS50113">
    <property type="entry name" value="PAC"/>
    <property type="match status" value="1"/>
</dbReference>
<sequence>MDQLKDYEIINKQLETIINSSLDEIFVTDGNGTVLRVNPTSEALYEIKAKDLIGKNAQELAKDGLYSPSLFPIIKERKEKVSMIQRTRSGKTVHVIGNPVFNSEGNIDIIIFTSRDLTEIRELRDKIERTEHLLESYQEELAELRRFQNKEQEDFISYSPNMRKISKMVEKIAKVDSTVLVTGKSGVGKGVIVSNIHHKSSRKDKPLIHVNCGAIPESLIETELFGYEPGTFTGAKKQGKKGLFEEADGGTLFLDEIGEMPLNLQVKLLKALQENSIQRVGGTKSIDIDVRIIAATNKDLEQMVEEGLFREDLFYRLNVIPIHIPPLRTRQEDISYLMDYFLNKFNSKYNSSTILSLEVENALFNYDWPGNVRELENLMERLVVMSDDQEIQLKDLPRKISNSFKEDSKYFVHLYDICTLKQAQDAVEEQLIKKAYYKYKSSYKVGEVLGINQSTAFRKIQKYLKTESVD</sequence>
<dbReference type="PROSITE" id="PS50112">
    <property type="entry name" value="PAS"/>
    <property type="match status" value="1"/>
</dbReference>
<evidence type="ECO:0000313" key="13">
    <source>
        <dbReference type="Proteomes" id="UP000282892"/>
    </source>
</evidence>
<evidence type="ECO:0000259" key="10">
    <source>
        <dbReference type="PROSITE" id="PS50112"/>
    </source>
</evidence>
<dbReference type="SUPFAM" id="SSF46689">
    <property type="entry name" value="Homeodomain-like"/>
    <property type="match status" value="1"/>
</dbReference>
<feature type="domain" description="Sigma-54 factor interaction" evidence="9">
    <location>
        <begin position="155"/>
        <end position="384"/>
    </location>
</feature>
<feature type="domain" description="PAC" evidence="11">
    <location>
        <begin position="77"/>
        <end position="129"/>
    </location>
</feature>
<dbReference type="AlphaFoldDB" id="A0A3T0HZE1"/>
<dbReference type="CDD" id="cd00009">
    <property type="entry name" value="AAA"/>
    <property type="match status" value="1"/>
</dbReference>
<dbReference type="OrthoDB" id="9771372at2"/>
<dbReference type="CDD" id="cd00130">
    <property type="entry name" value="PAS"/>
    <property type="match status" value="1"/>
</dbReference>
<dbReference type="InterPro" id="IPR000700">
    <property type="entry name" value="PAS-assoc_C"/>
</dbReference>
<evidence type="ECO:0000259" key="9">
    <source>
        <dbReference type="PROSITE" id="PS50045"/>
    </source>
</evidence>
<keyword evidence="1" id="KW-0547">Nucleotide-binding</keyword>
<dbReference type="Gene3D" id="1.10.8.60">
    <property type="match status" value="1"/>
</dbReference>
<dbReference type="Gene3D" id="3.30.450.20">
    <property type="entry name" value="PAS domain"/>
    <property type="match status" value="1"/>
</dbReference>
<dbReference type="SUPFAM" id="SSF55785">
    <property type="entry name" value="PYP-like sensor domain (PAS domain)"/>
    <property type="match status" value="1"/>
</dbReference>
<dbReference type="InterPro" id="IPR027417">
    <property type="entry name" value="P-loop_NTPase"/>
</dbReference>
<dbReference type="Pfam" id="PF13426">
    <property type="entry name" value="PAS_9"/>
    <property type="match status" value="1"/>
</dbReference>
<evidence type="ECO:0000256" key="8">
    <source>
        <dbReference type="SAM" id="Coils"/>
    </source>
</evidence>
<dbReference type="InterPro" id="IPR000014">
    <property type="entry name" value="PAS"/>
</dbReference>
<dbReference type="InterPro" id="IPR058031">
    <property type="entry name" value="AAA_lid_NorR"/>
</dbReference>
<keyword evidence="2" id="KW-0058">Aromatic hydrocarbons catabolism</keyword>
<name>A0A3T0HZE1_9BACI</name>
<dbReference type="InterPro" id="IPR025944">
    <property type="entry name" value="Sigma_54_int_dom_CS"/>
</dbReference>
<keyword evidence="3" id="KW-0067">ATP-binding</keyword>
<dbReference type="PROSITE" id="PS00688">
    <property type="entry name" value="SIGMA54_INTERACT_3"/>
    <property type="match status" value="1"/>
</dbReference>
<evidence type="ECO:0000259" key="11">
    <source>
        <dbReference type="PROSITE" id="PS50113"/>
    </source>
</evidence>
<dbReference type="Pfam" id="PF25601">
    <property type="entry name" value="AAA_lid_14"/>
    <property type="match status" value="1"/>
</dbReference>
<feature type="domain" description="PAS" evidence="10">
    <location>
        <begin position="10"/>
        <end position="56"/>
    </location>
</feature>
<keyword evidence="4" id="KW-0805">Transcription regulation</keyword>
<evidence type="ECO:0000256" key="7">
    <source>
        <dbReference type="ARBA" id="ARBA00029500"/>
    </source>
</evidence>
<dbReference type="InterPro" id="IPR035965">
    <property type="entry name" value="PAS-like_dom_sf"/>
</dbReference>
<gene>
    <name evidence="12" type="ORF">CHR53_15365</name>
</gene>
<feature type="coiled-coil region" evidence="8">
    <location>
        <begin position="120"/>
        <end position="154"/>
    </location>
</feature>
<dbReference type="PANTHER" id="PTHR32071">
    <property type="entry name" value="TRANSCRIPTIONAL REGULATORY PROTEIN"/>
    <property type="match status" value="1"/>
</dbReference>
<keyword evidence="13" id="KW-1185">Reference proteome</keyword>
<evidence type="ECO:0000256" key="5">
    <source>
        <dbReference type="ARBA" id="ARBA00023125"/>
    </source>
</evidence>
<evidence type="ECO:0000256" key="1">
    <source>
        <dbReference type="ARBA" id="ARBA00022741"/>
    </source>
</evidence>
<dbReference type="SMART" id="SM00382">
    <property type="entry name" value="AAA"/>
    <property type="match status" value="1"/>
</dbReference>
<dbReference type="FunFam" id="3.40.50.300:FF:000006">
    <property type="entry name" value="DNA-binding transcriptional regulator NtrC"/>
    <property type="match status" value="1"/>
</dbReference>
<dbReference type="EMBL" id="CP022572">
    <property type="protein sequence ID" value="AZU62540.1"/>
    <property type="molecule type" value="Genomic_DNA"/>
</dbReference>
<evidence type="ECO:0000256" key="6">
    <source>
        <dbReference type="ARBA" id="ARBA00023163"/>
    </source>
</evidence>
<dbReference type="Proteomes" id="UP000282892">
    <property type="component" value="Chromosome"/>
</dbReference>
<dbReference type="Gene3D" id="3.40.50.300">
    <property type="entry name" value="P-loop containing nucleotide triphosphate hydrolases"/>
    <property type="match status" value="1"/>
</dbReference>
<evidence type="ECO:0000313" key="12">
    <source>
        <dbReference type="EMBL" id="AZU62540.1"/>
    </source>
</evidence>
<organism evidence="12 13">
    <name type="scientific">Neobacillus mesonae</name>
    <dbReference type="NCBI Taxonomy" id="1193713"/>
    <lineage>
        <taxon>Bacteria</taxon>
        <taxon>Bacillati</taxon>
        <taxon>Bacillota</taxon>
        <taxon>Bacilli</taxon>
        <taxon>Bacillales</taxon>
        <taxon>Bacillaceae</taxon>
        <taxon>Neobacillus</taxon>
    </lineage>
</organism>
<dbReference type="PANTHER" id="PTHR32071:SF57">
    <property type="entry name" value="C4-DICARBOXYLATE TRANSPORT TRANSCRIPTIONAL REGULATORY PROTEIN DCTD"/>
    <property type="match status" value="1"/>
</dbReference>
<keyword evidence="6" id="KW-0804">Transcription</keyword>
<dbReference type="RefSeq" id="WP_127487266.1">
    <property type="nucleotide sequence ID" value="NZ_CP022572.1"/>
</dbReference>
<dbReference type="InterPro" id="IPR009057">
    <property type="entry name" value="Homeodomain-like_sf"/>
</dbReference>
<dbReference type="GO" id="GO:0003677">
    <property type="term" value="F:DNA binding"/>
    <property type="evidence" value="ECO:0007669"/>
    <property type="project" value="UniProtKB-KW"/>
</dbReference>
<evidence type="ECO:0000256" key="2">
    <source>
        <dbReference type="ARBA" id="ARBA00022797"/>
    </source>
</evidence>
<dbReference type="GO" id="GO:0006355">
    <property type="term" value="P:regulation of DNA-templated transcription"/>
    <property type="evidence" value="ECO:0007669"/>
    <property type="project" value="InterPro"/>
</dbReference>
<evidence type="ECO:0000256" key="3">
    <source>
        <dbReference type="ARBA" id="ARBA00022840"/>
    </source>
</evidence>
<dbReference type="NCBIfam" id="TIGR00229">
    <property type="entry name" value="sensory_box"/>
    <property type="match status" value="1"/>
</dbReference>
<keyword evidence="8" id="KW-0175">Coiled coil</keyword>
<dbReference type="PROSITE" id="PS50045">
    <property type="entry name" value="SIGMA54_INTERACT_4"/>
    <property type="match status" value="1"/>
</dbReference>
<dbReference type="InterPro" id="IPR003593">
    <property type="entry name" value="AAA+_ATPase"/>
</dbReference>
<protein>
    <recommendedName>
        <fullName evidence="7">HTH-type transcriptional regulatory protein TyrR</fullName>
    </recommendedName>
</protein>
<dbReference type="InterPro" id="IPR002078">
    <property type="entry name" value="Sigma_54_int"/>
</dbReference>
<evidence type="ECO:0000256" key="4">
    <source>
        <dbReference type="ARBA" id="ARBA00023015"/>
    </source>
</evidence>
<dbReference type="InterPro" id="IPR030828">
    <property type="entry name" value="HTH_TyrR"/>
</dbReference>
<dbReference type="Gene3D" id="1.10.10.60">
    <property type="entry name" value="Homeodomain-like"/>
    <property type="match status" value="1"/>
</dbReference>
<dbReference type="SUPFAM" id="SSF52540">
    <property type="entry name" value="P-loop containing nucleoside triphosphate hydrolases"/>
    <property type="match status" value="1"/>
</dbReference>
<dbReference type="Pfam" id="PF18024">
    <property type="entry name" value="HTH_50"/>
    <property type="match status" value="1"/>
</dbReference>
<accession>A0A3T0HZE1</accession>